<feature type="active site" description="Proton donor/acceptor" evidence="7">
    <location>
        <position position="314"/>
    </location>
</feature>
<dbReference type="CDD" id="cd16913">
    <property type="entry name" value="YkuD_like"/>
    <property type="match status" value="1"/>
</dbReference>
<feature type="active site" description="Nucleophile" evidence="7">
    <location>
        <position position="334"/>
    </location>
</feature>
<evidence type="ECO:0000256" key="5">
    <source>
        <dbReference type="ARBA" id="ARBA00022984"/>
    </source>
</evidence>
<comment type="pathway">
    <text evidence="1 7">Cell wall biogenesis; peptidoglycan biosynthesis.</text>
</comment>
<keyword evidence="6 7" id="KW-0961">Cell wall biogenesis/degradation</keyword>
<keyword evidence="8" id="KW-0812">Transmembrane</keyword>
<dbReference type="InterPro" id="IPR005490">
    <property type="entry name" value="LD_TPept_cat_dom"/>
</dbReference>
<dbReference type="GO" id="GO:0008360">
    <property type="term" value="P:regulation of cell shape"/>
    <property type="evidence" value="ECO:0007669"/>
    <property type="project" value="UniProtKB-UniRule"/>
</dbReference>
<evidence type="ECO:0000259" key="9">
    <source>
        <dbReference type="PROSITE" id="PS52029"/>
    </source>
</evidence>
<dbReference type="GO" id="GO:0071555">
    <property type="term" value="P:cell wall organization"/>
    <property type="evidence" value="ECO:0007669"/>
    <property type="project" value="UniProtKB-UniRule"/>
</dbReference>
<organism evidence="10 11">
    <name type="scientific">Spirosoma sordidisoli</name>
    <dbReference type="NCBI Taxonomy" id="2502893"/>
    <lineage>
        <taxon>Bacteria</taxon>
        <taxon>Pseudomonadati</taxon>
        <taxon>Bacteroidota</taxon>
        <taxon>Cytophagia</taxon>
        <taxon>Cytophagales</taxon>
        <taxon>Cytophagaceae</taxon>
        <taxon>Spirosoma</taxon>
    </lineage>
</organism>
<proteinExistence type="inferred from homology"/>
<sequence length="404" mass="45664">MNKNKIGLVIGVIAGIVIVFFVGRYLLTQRAADREKQAQVEQENEKLAAATQSLHQVCRYADSVGIDTSRFAAGAQPSLAQLDDKRARLLLEVRYGKKPSRMEFNGLREAVDSSWARQADAASVDDMLARAATFGPYKQLVGHYNRLRKQAGSRPAMADSLRIIRQSLNFYRYTNRFAGDRFVVVNIPAGELNVFDRSGRRLLPMQVIAGKADKRTPCMTTAIQNIVAYPYWNVPKSIATKEMLPKIQRDVAFLYNQNLEVLDERDKVVDPEDVDWASLSETNFPYRIRQASGCENALGLIKFDLINPLAIYLHDTNGRDMFTLTADRWRSHGCVRVQKPVELANFVLGKETFDKGFMNRCLIDQKPQTMAVAKPFPVFIAYNTADVDAAGRLRFYKDVYGFDK</sequence>
<keyword evidence="4 7" id="KW-0133">Cell shape</keyword>
<dbReference type="PANTHER" id="PTHR41533:SF2">
    <property type="entry name" value="BLR7131 PROTEIN"/>
    <property type="match status" value="1"/>
</dbReference>
<dbReference type="InterPro" id="IPR052905">
    <property type="entry name" value="LD-transpeptidase_YkuD-like"/>
</dbReference>
<evidence type="ECO:0000256" key="8">
    <source>
        <dbReference type="SAM" id="Phobius"/>
    </source>
</evidence>
<evidence type="ECO:0000256" key="4">
    <source>
        <dbReference type="ARBA" id="ARBA00022960"/>
    </source>
</evidence>
<accession>A0A4Q2UM75</accession>
<keyword evidence="11" id="KW-1185">Reference proteome</keyword>
<evidence type="ECO:0000256" key="7">
    <source>
        <dbReference type="PROSITE-ProRule" id="PRU01373"/>
    </source>
</evidence>
<dbReference type="SUPFAM" id="SSF141523">
    <property type="entry name" value="L,D-transpeptidase catalytic domain-like"/>
    <property type="match status" value="1"/>
</dbReference>
<feature type="domain" description="L,D-TPase catalytic" evidence="9">
    <location>
        <begin position="181"/>
        <end position="355"/>
    </location>
</feature>
<dbReference type="GO" id="GO:0004180">
    <property type="term" value="F:carboxypeptidase activity"/>
    <property type="evidence" value="ECO:0007669"/>
    <property type="project" value="UniProtKB-ARBA"/>
</dbReference>
<keyword evidence="3" id="KW-0808">Transferase</keyword>
<comment type="similarity">
    <text evidence="2">Belongs to the YkuD family.</text>
</comment>
<dbReference type="EMBL" id="SBLB01000002">
    <property type="protein sequence ID" value="RYC70464.1"/>
    <property type="molecule type" value="Genomic_DNA"/>
</dbReference>
<dbReference type="GO" id="GO:0016740">
    <property type="term" value="F:transferase activity"/>
    <property type="evidence" value="ECO:0007669"/>
    <property type="project" value="UniProtKB-KW"/>
</dbReference>
<dbReference type="Gene3D" id="2.40.440.10">
    <property type="entry name" value="L,D-transpeptidase catalytic domain-like"/>
    <property type="match status" value="1"/>
</dbReference>
<gene>
    <name evidence="10" type="ORF">EQG79_11475</name>
</gene>
<keyword evidence="8" id="KW-0472">Membrane</keyword>
<evidence type="ECO:0000256" key="1">
    <source>
        <dbReference type="ARBA" id="ARBA00004752"/>
    </source>
</evidence>
<evidence type="ECO:0000313" key="11">
    <source>
        <dbReference type="Proteomes" id="UP000290407"/>
    </source>
</evidence>
<evidence type="ECO:0000256" key="6">
    <source>
        <dbReference type="ARBA" id="ARBA00023316"/>
    </source>
</evidence>
<evidence type="ECO:0000256" key="2">
    <source>
        <dbReference type="ARBA" id="ARBA00005992"/>
    </source>
</evidence>
<name>A0A4Q2UM75_9BACT</name>
<evidence type="ECO:0000256" key="3">
    <source>
        <dbReference type="ARBA" id="ARBA00022679"/>
    </source>
</evidence>
<comment type="caution">
    <text evidence="10">The sequence shown here is derived from an EMBL/GenBank/DDBJ whole genome shotgun (WGS) entry which is preliminary data.</text>
</comment>
<keyword evidence="5 7" id="KW-0573">Peptidoglycan synthesis</keyword>
<dbReference type="GO" id="GO:0009252">
    <property type="term" value="P:peptidoglycan biosynthetic process"/>
    <property type="evidence" value="ECO:0007669"/>
    <property type="project" value="UniProtKB-UniPathway"/>
</dbReference>
<dbReference type="InterPro" id="IPR038063">
    <property type="entry name" value="Transpep_catalytic_dom"/>
</dbReference>
<dbReference type="Proteomes" id="UP000290407">
    <property type="component" value="Unassembled WGS sequence"/>
</dbReference>
<dbReference type="UniPathway" id="UPA00219"/>
<dbReference type="RefSeq" id="WP_129601532.1">
    <property type="nucleotide sequence ID" value="NZ_SBLB01000002.1"/>
</dbReference>
<dbReference type="PANTHER" id="PTHR41533">
    <property type="entry name" value="L,D-TRANSPEPTIDASE HI_1667-RELATED"/>
    <property type="match status" value="1"/>
</dbReference>
<dbReference type="AlphaFoldDB" id="A0A4Q2UM75"/>
<dbReference type="PROSITE" id="PS52029">
    <property type="entry name" value="LD_TPASE"/>
    <property type="match status" value="1"/>
</dbReference>
<reference evidence="10 11" key="1">
    <citation type="submission" date="2019-01" db="EMBL/GenBank/DDBJ databases">
        <title>Spirosoma flava sp. nov., a propanil-degrading bacterium isolated from herbicide-contaminated soil.</title>
        <authorList>
            <person name="Zhang L."/>
            <person name="Jiang J.-D."/>
        </authorList>
    </citation>
    <scope>NUCLEOTIDE SEQUENCE [LARGE SCALE GENOMIC DNA]</scope>
    <source>
        <strain evidence="10 11">TY50</strain>
    </source>
</reference>
<feature type="transmembrane region" description="Helical" evidence="8">
    <location>
        <begin position="6"/>
        <end position="27"/>
    </location>
</feature>
<evidence type="ECO:0000313" key="10">
    <source>
        <dbReference type="EMBL" id="RYC70464.1"/>
    </source>
</evidence>
<keyword evidence="8" id="KW-1133">Transmembrane helix</keyword>
<dbReference type="Pfam" id="PF03734">
    <property type="entry name" value="YkuD"/>
    <property type="match status" value="1"/>
</dbReference>
<protein>
    <recommendedName>
        <fullName evidence="9">L,D-TPase catalytic domain-containing protein</fullName>
    </recommendedName>
</protein>